<dbReference type="Pfam" id="PF12951">
    <property type="entry name" value="PATR"/>
    <property type="match status" value="2"/>
</dbReference>
<keyword evidence="4" id="KW-1133">Transmembrane helix</keyword>
<dbReference type="SMART" id="SM00869">
    <property type="entry name" value="Autotransporter"/>
    <property type="match status" value="1"/>
</dbReference>
<feature type="compositionally biased region" description="Gly residues" evidence="3">
    <location>
        <begin position="127"/>
        <end position="139"/>
    </location>
</feature>
<evidence type="ECO:0000256" key="2">
    <source>
        <dbReference type="SAM" id="Coils"/>
    </source>
</evidence>
<dbReference type="NCBIfam" id="TIGR02601">
    <property type="entry name" value="autotrns_rpt"/>
    <property type="match status" value="2"/>
</dbReference>
<dbReference type="KEGG" id="paca:ID47_06460"/>
<sequence length="1224" mass="123983">MVMKKSVSLSDSCRLSIISVTSISFMIMMISTPLLAGGTGGTGGAFFGSRGGTGGNGNDGTALSTAGTAGEDGSMAGAGGSAGAAGVGNGASGTNAGDANDATGAGGGGGGGNTTSGGSNINSSITGGAGGNGGSGGDGNSSPFNVGGGGGGGGGGDGVIVAVDTSISSIIIGGKGGDAGNPGDVLKPNAAGGAGGGGAGLILNASNGIITNTSAGSITGGSGGIGLRACGGGGAGVIFTANGTLSNNSGASITGGAGSVGGAGVTCLGSSVTINNEGIVNGGDALYRDSLAAIGGIGISISGNSTINNIGGTIRGGNSGKATYFFYSSGPAGGVGSGGALGSQSDTVVLSIAGAGIATTGDNVTVKTSGPILAGTGGENPANAIDFTGNNNTLELHNGFSFQGNVVCSSGTNNTLILGGTDPSTFDVIQLGNGGYQGFNSYQKKDTSTWTLLNSTATVTPWQLMEGTLEINNNQALGDAAGQFEFTGSGTGILKIGNDFTGAIANPINLQTDGFIDTQGKTVVLSGAITGTGALHKSGSGVLVLSGINTFTGGFLQNGTIALASNQGAGVGDIGFNAVGTVVKIAASLTGVANPIALATDGIIDTDGYNAVLTGPIIGGGKLTKNGEGTLELRYPSSIFSGDTSVTQGTLRVNGSLPNSAVTVGNGAMFTGNATIKSLTNNGTVKPGNSIGITEVSENYDNTNGVYACEINSANDSDLIIVHGAAMLRGTVYVIPQPGDYSTSLPYHILQSDNDLVGTFSSVSGSSPLLRYSLDHQRRDVYLRVRQVYFGNMITQGNPGIVAQYTDSLNVLLTGSMLERFENAIVALPTASVYDAFNQIHPAPNGLISSSLMANEFNQMDGILSFSFLDRNLRRIKKRIKASEAEANQLSVSLVQTNTGQQTRAKNRFGKTFRFSDLYNDGTSSNQSAPQNVCTTVGQTTLWLQQNGSHVAHKSNRDGSPTIGVAGIRAAVTDTSGGVDTLVSENLRMGATVGYGKTTYHLRQGYGKGRINSYHGGVYWVWEPADEDWYANASVFYGYHDFKGKRTLSLAGTKYTNRQTHHGYHLSGLTEIGRDFGVTKDITLTPYASFGWLYLKEDGYVEKEEGLNPSLTVHKHNNSFIQAKTGIQASQVFNVNGMYLYIYGKIGYTYKKYLHSSQGIKASFTGYAGNFQVFVHEKAQNMVNPGVGGSVLLANNISLAANYNAELSSKLQAHQATLNLTYRF</sequence>
<dbReference type="Proteomes" id="UP000028926">
    <property type="component" value="Chromosome"/>
</dbReference>
<dbReference type="Pfam" id="PF03797">
    <property type="entry name" value="Autotransporter"/>
    <property type="match status" value="1"/>
</dbReference>
<keyword evidence="7" id="KW-1185">Reference proteome</keyword>
<dbReference type="InterPro" id="IPR005546">
    <property type="entry name" value="Autotransporte_beta"/>
</dbReference>
<dbReference type="HOGENOM" id="CLU_268297_0_0_5"/>
<evidence type="ECO:0000256" key="3">
    <source>
        <dbReference type="SAM" id="MobiDB-lite"/>
    </source>
</evidence>
<evidence type="ECO:0000313" key="7">
    <source>
        <dbReference type="Proteomes" id="UP000028926"/>
    </source>
</evidence>
<dbReference type="STRING" id="91604.ID47_06460"/>
<dbReference type="AlphaFoldDB" id="A0A077ATG5"/>
<dbReference type="SUPFAM" id="SSF103515">
    <property type="entry name" value="Autotransporter"/>
    <property type="match status" value="1"/>
</dbReference>
<dbReference type="EMBL" id="CP008941">
    <property type="protein sequence ID" value="AIK96462.1"/>
    <property type="molecule type" value="Genomic_DNA"/>
</dbReference>
<dbReference type="PROSITE" id="PS51208">
    <property type="entry name" value="AUTOTRANSPORTER"/>
    <property type="match status" value="1"/>
</dbReference>
<gene>
    <name evidence="6" type="ORF">ID47_06460</name>
</gene>
<dbReference type="Gene3D" id="2.40.128.130">
    <property type="entry name" value="Autotransporter beta-domain"/>
    <property type="match status" value="1"/>
</dbReference>
<keyword evidence="2" id="KW-0175">Coiled coil</keyword>
<reference evidence="6 7" key="1">
    <citation type="submission" date="2014-07" db="EMBL/GenBank/DDBJ databases">
        <title>Comparative genomic insights into amoeba endosymbionts belonging to the families of Holosporaceae and Candidatus Midichloriaceae within Rickettsiales.</title>
        <authorList>
            <person name="Wang Z."/>
            <person name="Wu M."/>
        </authorList>
    </citation>
    <scope>NUCLEOTIDE SEQUENCE [LARGE SCALE GENOMIC DNA]</scope>
    <source>
        <strain evidence="6">PRA3</strain>
    </source>
</reference>
<dbReference type="InterPro" id="IPR036709">
    <property type="entry name" value="Autotransporte_beta_dom_sf"/>
</dbReference>
<evidence type="ECO:0000259" key="5">
    <source>
        <dbReference type="PROSITE" id="PS51208"/>
    </source>
</evidence>
<protein>
    <recommendedName>
        <fullName evidence="5">Autotransporter domain-containing protein</fullName>
    </recommendedName>
</protein>
<feature type="domain" description="Autotransporter" evidence="5">
    <location>
        <begin position="935"/>
        <end position="1224"/>
    </location>
</feature>
<feature type="transmembrane region" description="Helical" evidence="4">
    <location>
        <begin position="12"/>
        <end position="30"/>
    </location>
</feature>
<evidence type="ECO:0000313" key="6">
    <source>
        <dbReference type="EMBL" id="AIK96462.1"/>
    </source>
</evidence>
<keyword evidence="1" id="KW-0732">Signal</keyword>
<dbReference type="InterPro" id="IPR013425">
    <property type="entry name" value="Autotrns_rpt"/>
</dbReference>
<keyword evidence="4" id="KW-0472">Membrane</keyword>
<accession>A0A077ATG5</accession>
<keyword evidence="4" id="KW-0812">Transmembrane</keyword>
<feature type="compositionally biased region" description="Low complexity" evidence="3">
    <location>
        <begin position="116"/>
        <end position="126"/>
    </location>
</feature>
<feature type="coiled-coil region" evidence="2">
    <location>
        <begin position="866"/>
        <end position="893"/>
    </location>
</feature>
<proteinExistence type="predicted"/>
<name>A0A077ATG5_9PROT</name>
<evidence type="ECO:0000256" key="1">
    <source>
        <dbReference type="ARBA" id="ARBA00022729"/>
    </source>
</evidence>
<organism evidence="6 7">
    <name type="scientific">Candidatus Odyssella acanthamoebae</name>
    <dbReference type="NCBI Taxonomy" id="91604"/>
    <lineage>
        <taxon>Bacteria</taxon>
        <taxon>Pseudomonadati</taxon>
        <taxon>Pseudomonadota</taxon>
        <taxon>Alphaproteobacteria</taxon>
        <taxon>Holosporales</taxon>
        <taxon>Candidatus Paracaedibacteraceae</taxon>
        <taxon>Candidatus Odyssella</taxon>
    </lineage>
</organism>
<evidence type="ECO:0000256" key="4">
    <source>
        <dbReference type="SAM" id="Phobius"/>
    </source>
</evidence>
<feature type="region of interest" description="Disordered" evidence="3">
    <location>
        <begin position="107"/>
        <end position="150"/>
    </location>
</feature>
<dbReference type="eggNOG" id="COG4625">
    <property type="taxonomic scope" value="Bacteria"/>
</dbReference>